<dbReference type="Proteomes" id="UP000473525">
    <property type="component" value="Unassembled WGS sequence"/>
</dbReference>
<evidence type="ECO:0000313" key="3">
    <source>
        <dbReference type="Proteomes" id="UP000473525"/>
    </source>
</evidence>
<name>A0A6L6XLS4_9ACTN</name>
<evidence type="ECO:0000313" key="2">
    <source>
        <dbReference type="EMBL" id="MVQ48189.1"/>
    </source>
</evidence>
<comment type="caution">
    <text evidence="2">The sequence shown here is derived from an EMBL/GenBank/DDBJ whole genome shotgun (WGS) entry which is preliminary data.</text>
</comment>
<proteinExistence type="predicted"/>
<organism evidence="2 3">
    <name type="scientific">Nocardioides agri</name>
    <dbReference type="NCBI Taxonomy" id="2682843"/>
    <lineage>
        <taxon>Bacteria</taxon>
        <taxon>Bacillati</taxon>
        <taxon>Actinomycetota</taxon>
        <taxon>Actinomycetes</taxon>
        <taxon>Propionibacteriales</taxon>
        <taxon>Nocardioidaceae</taxon>
        <taxon>Nocardioides</taxon>
    </lineage>
</organism>
<keyword evidence="3" id="KW-1185">Reference proteome</keyword>
<protein>
    <submittedName>
        <fullName evidence="2">Uncharacterized protein</fullName>
    </submittedName>
</protein>
<feature type="transmembrane region" description="Helical" evidence="1">
    <location>
        <begin position="81"/>
        <end position="99"/>
    </location>
</feature>
<dbReference type="AlphaFoldDB" id="A0A6L6XLS4"/>
<accession>A0A6L6XLS4</accession>
<dbReference type="EMBL" id="WSEK01000004">
    <property type="protein sequence ID" value="MVQ48189.1"/>
    <property type="molecule type" value="Genomic_DNA"/>
</dbReference>
<sequence length="112" mass="12391">MTSDSRARRHPMWLVFGFAWFVLALWSVADGEPFWQQVVTGGFFIAAYVFPDSDRFIMSLAGLILALAPDVPGWLRVAGALMAAVGLSLMVGAIVHSRLSRRERSREHSSPT</sequence>
<feature type="transmembrane region" description="Helical" evidence="1">
    <location>
        <begin position="12"/>
        <end position="28"/>
    </location>
</feature>
<dbReference type="RefSeq" id="WP_157340254.1">
    <property type="nucleotide sequence ID" value="NZ_WSEK01000004.1"/>
</dbReference>
<keyword evidence="1" id="KW-0812">Transmembrane</keyword>
<reference evidence="2 3" key="1">
    <citation type="submission" date="2019-12" db="EMBL/GenBank/DDBJ databases">
        <authorList>
            <person name="Huq M.A."/>
        </authorList>
    </citation>
    <scope>NUCLEOTIDE SEQUENCE [LARGE SCALE GENOMIC DNA]</scope>
    <source>
        <strain evidence="2 3">MAH-18</strain>
    </source>
</reference>
<keyword evidence="1" id="KW-0472">Membrane</keyword>
<keyword evidence="1" id="KW-1133">Transmembrane helix</keyword>
<evidence type="ECO:0000256" key="1">
    <source>
        <dbReference type="SAM" id="Phobius"/>
    </source>
</evidence>
<gene>
    <name evidence="2" type="ORF">GON03_03275</name>
</gene>